<protein>
    <submittedName>
        <fullName evidence="2">Uncharacterized protein</fullName>
    </submittedName>
</protein>
<reference evidence="3" key="1">
    <citation type="journal article" date="2017" name="bioRxiv">
        <title>Comparative analysis of the genomes of Stylophora pistillata and Acropora digitifera provides evidence for extensive differences between species of corals.</title>
        <authorList>
            <person name="Voolstra C.R."/>
            <person name="Li Y."/>
            <person name="Liew Y.J."/>
            <person name="Baumgarten S."/>
            <person name="Zoccola D."/>
            <person name="Flot J.-F."/>
            <person name="Tambutte S."/>
            <person name="Allemand D."/>
            <person name="Aranda M."/>
        </authorList>
    </citation>
    <scope>NUCLEOTIDE SEQUENCE [LARGE SCALE GENOMIC DNA]</scope>
</reference>
<gene>
    <name evidence="2" type="ORF">AWC38_SpisGene4831</name>
</gene>
<dbReference type="OrthoDB" id="5917722at2759"/>
<organism evidence="2 3">
    <name type="scientific">Stylophora pistillata</name>
    <name type="common">Smooth cauliflower coral</name>
    <dbReference type="NCBI Taxonomy" id="50429"/>
    <lineage>
        <taxon>Eukaryota</taxon>
        <taxon>Metazoa</taxon>
        <taxon>Cnidaria</taxon>
        <taxon>Anthozoa</taxon>
        <taxon>Hexacorallia</taxon>
        <taxon>Scleractinia</taxon>
        <taxon>Astrocoeniina</taxon>
        <taxon>Pocilloporidae</taxon>
        <taxon>Stylophora</taxon>
    </lineage>
</organism>
<evidence type="ECO:0000313" key="2">
    <source>
        <dbReference type="EMBL" id="PFX30359.1"/>
    </source>
</evidence>
<proteinExistence type="predicted"/>
<name>A0A2B4SMM8_STYPI</name>
<dbReference type="AlphaFoldDB" id="A0A2B4SMM8"/>
<comment type="caution">
    <text evidence="2">The sequence shown here is derived from an EMBL/GenBank/DDBJ whole genome shotgun (WGS) entry which is preliminary data.</text>
</comment>
<accession>A0A2B4SMM8</accession>
<evidence type="ECO:0000256" key="1">
    <source>
        <dbReference type="SAM" id="MobiDB-lite"/>
    </source>
</evidence>
<evidence type="ECO:0000313" key="3">
    <source>
        <dbReference type="Proteomes" id="UP000225706"/>
    </source>
</evidence>
<dbReference type="EMBL" id="LSMT01000051">
    <property type="protein sequence ID" value="PFX30359.1"/>
    <property type="molecule type" value="Genomic_DNA"/>
</dbReference>
<dbReference type="Proteomes" id="UP000225706">
    <property type="component" value="Unassembled WGS sequence"/>
</dbReference>
<feature type="region of interest" description="Disordered" evidence="1">
    <location>
        <begin position="182"/>
        <end position="207"/>
    </location>
</feature>
<sequence length="287" mass="32249">MKRILRRFGYFNVIESPTRITASSKSLIDLIIVSPNLQASNVLAGSIDLGISDRHLIFAAFSTRRSNSKPKLITVRNYKDMDNEKLQSTLEEAPWHIVSAVEDVEDSVYLWETMFKDIIESNIKRRNVKVRHKSLPWNNTEIRKATNQRYKCLKAAQEVKAQNISNTSTSKSLGRNETIETTLSTPTSSHNTKEVNSTSSPKNHLNHTNVVTFNPTSGSFHPTSGGMVTDGMLQRSLYVSIVAVLCSRYGVIHGAASSELQPLDRDVEEEEEDLTLFDVKDAKRPLK</sequence>
<keyword evidence="3" id="KW-1185">Reference proteome</keyword>